<keyword evidence="10" id="KW-1185">Reference proteome</keyword>
<dbReference type="Proteomes" id="UP000763641">
    <property type="component" value="Unassembled WGS sequence"/>
</dbReference>
<keyword evidence="6" id="KW-0460">Magnesium</keyword>
<protein>
    <submittedName>
        <fullName evidence="9">PIN domain-containing protein</fullName>
    </submittedName>
</protein>
<keyword evidence="2" id="KW-1277">Toxin-antitoxin system</keyword>
<dbReference type="RefSeq" id="WP_204199301.1">
    <property type="nucleotide sequence ID" value="NZ_JAFEMC010000003.1"/>
</dbReference>
<evidence type="ECO:0000256" key="6">
    <source>
        <dbReference type="ARBA" id="ARBA00022842"/>
    </source>
</evidence>
<dbReference type="EMBL" id="JAFEMC010000003">
    <property type="protein sequence ID" value="MBM6577206.1"/>
    <property type="molecule type" value="Genomic_DNA"/>
</dbReference>
<dbReference type="InterPro" id="IPR002716">
    <property type="entry name" value="PIN_dom"/>
</dbReference>
<gene>
    <name evidence="9" type="ORF">ILT43_12560</name>
</gene>
<evidence type="ECO:0000256" key="7">
    <source>
        <dbReference type="ARBA" id="ARBA00038093"/>
    </source>
</evidence>
<evidence type="ECO:0000256" key="5">
    <source>
        <dbReference type="ARBA" id="ARBA00022801"/>
    </source>
</evidence>
<comment type="caution">
    <text evidence="9">The sequence shown here is derived from an EMBL/GenBank/DDBJ whole genome shotgun (WGS) entry which is preliminary data.</text>
</comment>
<evidence type="ECO:0000256" key="3">
    <source>
        <dbReference type="ARBA" id="ARBA00022722"/>
    </source>
</evidence>
<dbReference type="InterPro" id="IPR050556">
    <property type="entry name" value="Type_II_TA_system_RNase"/>
</dbReference>
<evidence type="ECO:0000259" key="8">
    <source>
        <dbReference type="Pfam" id="PF01850"/>
    </source>
</evidence>
<keyword evidence="5" id="KW-0378">Hydrolase</keyword>
<proteinExistence type="inferred from homology"/>
<organism evidence="9 10">
    <name type="scientific">Sphingomonas longa</name>
    <dbReference type="NCBI Taxonomy" id="2778730"/>
    <lineage>
        <taxon>Bacteria</taxon>
        <taxon>Pseudomonadati</taxon>
        <taxon>Pseudomonadota</taxon>
        <taxon>Alphaproteobacteria</taxon>
        <taxon>Sphingomonadales</taxon>
        <taxon>Sphingomonadaceae</taxon>
        <taxon>Sphingomonas</taxon>
    </lineage>
</organism>
<accession>A0ABS2D8F8</accession>
<sequence length="165" mass="17940">MYLLDTPVVWALRAIRQRDADPAMIRWAEAQMLSTLFVSALTLAELGAGAAQVEKADKAGAATIRRWIDGPLMSAFEGRILSLDATTARRAAALGLAHLRDGMVAATALEHSLTIATRTPAAYRLAKVRTVDPWSYSARAEGDDGDWRQASRSGPVWLKNFFARG</sequence>
<keyword evidence="4" id="KW-0479">Metal-binding</keyword>
<dbReference type="SUPFAM" id="SSF88723">
    <property type="entry name" value="PIN domain-like"/>
    <property type="match status" value="1"/>
</dbReference>
<keyword evidence="3" id="KW-0540">Nuclease</keyword>
<dbReference type="Gene3D" id="3.40.50.1010">
    <property type="entry name" value="5'-nuclease"/>
    <property type="match status" value="1"/>
</dbReference>
<evidence type="ECO:0000313" key="9">
    <source>
        <dbReference type="EMBL" id="MBM6577206.1"/>
    </source>
</evidence>
<comment type="cofactor">
    <cofactor evidence="1">
        <name>Mg(2+)</name>
        <dbReference type="ChEBI" id="CHEBI:18420"/>
    </cofactor>
</comment>
<evidence type="ECO:0000256" key="1">
    <source>
        <dbReference type="ARBA" id="ARBA00001946"/>
    </source>
</evidence>
<evidence type="ECO:0000256" key="2">
    <source>
        <dbReference type="ARBA" id="ARBA00022649"/>
    </source>
</evidence>
<reference evidence="9 10" key="1">
    <citation type="submission" date="2020-12" db="EMBL/GenBank/DDBJ databases">
        <title>Sphingomonas sp.</title>
        <authorList>
            <person name="Kim M.K."/>
        </authorList>
    </citation>
    <scope>NUCLEOTIDE SEQUENCE [LARGE SCALE GENOMIC DNA]</scope>
    <source>
        <strain evidence="9 10">BT552</strain>
    </source>
</reference>
<dbReference type="InterPro" id="IPR029060">
    <property type="entry name" value="PIN-like_dom_sf"/>
</dbReference>
<feature type="domain" description="PIN" evidence="8">
    <location>
        <begin position="2"/>
        <end position="121"/>
    </location>
</feature>
<dbReference type="PANTHER" id="PTHR33653">
    <property type="entry name" value="RIBONUCLEASE VAPC2"/>
    <property type="match status" value="1"/>
</dbReference>
<evidence type="ECO:0000313" key="10">
    <source>
        <dbReference type="Proteomes" id="UP000763641"/>
    </source>
</evidence>
<dbReference type="PANTHER" id="PTHR33653:SF1">
    <property type="entry name" value="RIBONUCLEASE VAPC2"/>
    <property type="match status" value="1"/>
</dbReference>
<comment type="similarity">
    <text evidence="7">Belongs to the PINc/VapC protein family.</text>
</comment>
<dbReference type="Pfam" id="PF01850">
    <property type="entry name" value="PIN"/>
    <property type="match status" value="1"/>
</dbReference>
<evidence type="ECO:0000256" key="4">
    <source>
        <dbReference type="ARBA" id="ARBA00022723"/>
    </source>
</evidence>
<name>A0ABS2D8F8_9SPHN</name>